<dbReference type="RefSeq" id="WP_150864516.1">
    <property type="nucleotide sequence ID" value="NZ_VYXP01000006.1"/>
</dbReference>
<evidence type="ECO:0000256" key="2">
    <source>
        <dbReference type="ARBA" id="ARBA00023125"/>
    </source>
</evidence>
<keyword evidence="6" id="KW-1185">Reference proteome</keyword>
<evidence type="ECO:0000259" key="4">
    <source>
        <dbReference type="PROSITE" id="PS01124"/>
    </source>
</evidence>
<dbReference type="Pfam" id="PF12833">
    <property type="entry name" value="HTH_18"/>
    <property type="match status" value="1"/>
</dbReference>
<dbReference type="Proteomes" id="UP000325372">
    <property type="component" value="Unassembled WGS sequence"/>
</dbReference>
<keyword evidence="1" id="KW-0805">Transcription regulation</keyword>
<dbReference type="PANTHER" id="PTHR46796:SF15">
    <property type="entry name" value="BLL1074 PROTEIN"/>
    <property type="match status" value="1"/>
</dbReference>
<dbReference type="SMART" id="SM00342">
    <property type="entry name" value="HTH_ARAC"/>
    <property type="match status" value="1"/>
</dbReference>
<evidence type="ECO:0000313" key="5">
    <source>
        <dbReference type="EMBL" id="KAA9130879.1"/>
    </source>
</evidence>
<organism evidence="5 6">
    <name type="scientific">Marinihelvus fidelis</name>
    <dbReference type="NCBI Taxonomy" id="2613842"/>
    <lineage>
        <taxon>Bacteria</taxon>
        <taxon>Pseudomonadati</taxon>
        <taxon>Pseudomonadota</taxon>
        <taxon>Gammaproteobacteria</taxon>
        <taxon>Chromatiales</taxon>
        <taxon>Wenzhouxiangellaceae</taxon>
        <taxon>Marinihelvus</taxon>
    </lineage>
</organism>
<gene>
    <name evidence="5" type="ORF">F3N42_10985</name>
</gene>
<dbReference type="EMBL" id="VYXP01000006">
    <property type="protein sequence ID" value="KAA9130879.1"/>
    <property type="molecule type" value="Genomic_DNA"/>
</dbReference>
<accession>A0A5N0TC12</accession>
<dbReference type="InterPro" id="IPR050204">
    <property type="entry name" value="AraC_XylS_family_regulators"/>
</dbReference>
<sequence length="301" mass="34303">MHLAGTLFQTPGHTFTRACRDLSVETPIGRWNMIEAQPAPDLADVVDCYWEGWGNIPPMREKILPRTQVELMFNLRGEHRILSMDGRDCDMDHNGGWLSGLQRRWLLIETTGGSHFVAARLKPWGTWRLLRTPMNEVACRVPETSDLWGGKGELLHERLAEAPNCFTRFDLLEQDLRARLDLRARQDDTLVEASRRIRNSLGRQRIDSLCRDLGTTRGTLGRRFREQVGLTPKTYARVVRIDALMGHLAANGPDQWAALAEDFGYHDQAHLAHDFREFCGTTPEDYLRRAAPGGSATMEDW</sequence>
<keyword evidence="2" id="KW-0238">DNA-binding</keyword>
<evidence type="ECO:0000256" key="1">
    <source>
        <dbReference type="ARBA" id="ARBA00023015"/>
    </source>
</evidence>
<dbReference type="InterPro" id="IPR018060">
    <property type="entry name" value="HTH_AraC"/>
</dbReference>
<dbReference type="AlphaFoldDB" id="A0A5N0TC12"/>
<dbReference type="PROSITE" id="PS01124">
    <property type="entry name" value="HTH_ARAC_FAMILY_2"/>
    <property type="match status" value="1"/>
</dbReference>
<feature type="domain" description="HTH araC/xylS-type" evidence="4">
    <location>
        <begin position="191"/>
        <end position="289"/>
    </location>
</feature>
<name>A0A5N0TC12_9GAMM</name>
<keyword evidence="3" id="KW-0804">Transcription</keyword>
<evidence type="ECO:0000256" key="3">
    <source>
        <dbReference type="ARBA" id="ARBA00023163"/>
    </source>
</evidence>
<proteinExistence type="predicted"/>
<dbReference type="Gene3D" id="1.10.10.60">
    <property type="entry name" value="Homeodomain-like"/>
    <property type="match status" value="1"/>
</dbReference>
<dbReference type="GO" id="GO:0003700">
    <property type="term" value="F:DNA-binding transcription factor activity"/>
    <property type="evidence" value="ECO:0007669"/>
    <property type="project" value="InterPro"/>
</dbReference>
<reference evidence="5 6" key="1">
    <citation type="submission" date="2019-09" db="EMBL/GenBank/DDBJ databases">
        <title>Wenzhouxiangella sp. Genome sequencing and assembly.</title>
        <authorList>
            <person name="Zhang R."/>
        </authorList>
    </citation>
    <scope>NUCLEOTIDE SEQUENCE [LARGE SCALE GENOMIC DNA]</scope>
    <source>
        <strain evidence="5 6">W260</strain>
    </source>
</reference>
<dbReference type="GO" id="GO:0043565">
    <property type="term" value="F:sequence-specific DNA binding"/>
    <property type="evidence" value="ECO:0007669"/>
    <property type="project" value="InterPro"/>
</dbReference>
<protein>
    <submittedName>
        <fullName evidence="5">AraC family transcriptional regulator</fullName>
    </submittedName>
</protein>
<dbReference type="Pfam" id="PF20240">
    <property type="entry name" value="DUF6597"/>
    <property type="match status" value="1"/>
</dbReference>
<comment type="caution">
    <text evidence="5">The sequence shown here is derived from an EMBL/GenBank/DDBJ whole genome shotgun (WGS) entry which is preliminary data.</text>
</comment>
<dbReference type="PANTHER" id="PTHR46796">
    <property type="entry name" value="HTH-TYPE TRANSCRIPTIONAL ACTIVATOR RHAS-RELATED"/>
    <property type="match status" value="1"/>
</dbReference>
<dbReference type="InterPro" id="IPR046532">
    <property type="entry name" value="DUF6597"/>
</dbReference>
<evidence type="ECO:0000313" key="6">
    <source>
        <dbReference type="Proteomes" id="UP000325372"/>
    </source>
</evidence>